<sequence>MSTQNLSIVLAERPTAEIVPGQTFKTEQKPIPKAEDLKDGEILIENWYLSLDPAMRGWLNGTCPPPLIPCLDSAAAAVPVQVIAANEPRQDRRSYIPPVQIGEVMRGATVGRVLASKSPKAKEGDVLPAYGGWCEYSVVHDSRVEPVSSYPAVSQPVDYLSGIGMTALTAYFGMLRVGEPKAGETVVVSGAAGATGSVAGQIAKLKGARVVGIAGSDDKCRWLIEELGFDAALNYKDPEFKQKFKDATPNFIDVYFDNVGGEILDMALARAKEFSRFVMCGGISQYNSATPQGPKRCIHGKKGGKVLENQRSVLVAQVNYANIITMRIKMQGFIVFDYIKEYAQARKELAAWLEEGKIKRKETIIKGGLKVAEQALVDLYKGINTGKLIVEIKNPKDAAKL</sequence>
<dbReference type="SMART" id="SM00829">
    <property type="entry name" value="PKS_ER"/>
    <property type="match status" value="1"/>
</dbReference>
<dbReference type="Pfam" id="PF16884">
    <property type="entry name" value="ADH_N_2"/>
    <property type="match status" value="2"/>
</dbReference>
<dbReference type="Gene3D" id="3.40.50.720">
    <property type="entry name" value="NAD(P)-binding Rossmann-like Domain"/>
    <property type="match status" value="1"/>
</dbReference>
<dbReference type="InterPro" id="IPR036291">
    <property type="entry name" value="NAD(P)-bd_dom_sf"/>
</dbReference>
<dbReference type="eggNOG" id="KOG1196">
    <property type="taxonomic scope" value="Eukaryota"/>
</dbReference>
<dbReference type="Pfam" id="PF00107">
    <property type="entry name" value="ADH_zinc_N"/>
    <property type="match status" value="1"/>
</dbReference>
<dbReference type="Proteomes" id="UP000027238">
    <property type="component" value="Unassembled WGS sequence"/>
</dbReference>
<dbReference type="CDD" id="cd05288">
    <property type="entry name" value="PGDH"/>
    <property type="match status" value="1"/>
</dbReference>
<dbReference type="AlphaFoldDB" id="A0A066X0P8"/>
<comment type="caution">
    <text evidence="5">The sequence shown here is derived from an EMBL/GenBank/DDBJ whole genome shotgun (WGS) entry which is preliminary data.</text>
</comment>
<name>A0A066X0P8_COLSU</name>
<dbReference type="InterPro" id="IPR020843">
    <property type="entry name" value="ER"/>
</dbReference>
<dbReference type="Gene3D" id="3.90.180.10">
    <property type="entry name" value="Medium-chain alcohol dehydrogenases, catalytic domain"/>
    <property type="match status" value="1"/>
</dbReference>
<evidence type="ECO:0000256" key="2">
    <source>
        <dbReference type="ARBA" id="ARBA00069006"/>
    </source>
</evidence>
<dbReference type="GO" id="GO:0016628">
    <property type="term" value="F:oxidoreductase activity, acting on the CH-CH group of donors, NAD or NADP as acceptor"/>
    <property type="evidence" value="ECO:0007669"/>
    <property type="project" value="InterPro"/>
</dbReference>
<dbReference type="InterPro" id="IPR045010">
    <property type="entry name" value="MDR_fam"/>
</dbReference>
<evidence type="ECO:0000259" key="4">
    <source>
        <dbReference type="SMART" id="SM00829"/>
    </source>
</evidence>
<evidence type="ECO:0000256" key="3">
    <source>
        <dbReference type="ARBA" id="ARBA00083301"/>
    </source>
</evidence>
<feature type="domain" description="Enoyl reductase (ER)" evidence="4">
    <location>
        <begin position="57"/>
        <end position="390"/>
    </location>
</feature>
<dbReference type="SUPFAM" id="SSF50129">
    <property type="entry name" value="GroES-like"/>
    <property type="match status" value="1"/>
</dbReference>
<dbReference type="InterPro" id="IPR041694">
    <property type="entry name" value="ADH_N_2"/>
</dbReference>
<proteinExistence type="predicted"/>
<dbReference type="EMBL" id="JMSE01001324">
    <property type="protein sequence ID" value="KDN62542.1"/>
    <property type="molecule type" value="Genomic_DNA"/>
</dbReference>
<evidence type="ECO:0000313" key="6">
    <source>
        <dbReference type="Proteomes" id="UP000027238"/>
    </source>
</evidence>
<keyword evidence="1" id="KW-0560">Oxidoreductase</keyword>
<dbReference type="OMA" id="EEKCRYA"/>
<dbReference type="PANTHER" id="PTHR43205:SF42">
    <property type="entry name" value="ALCOHOL DEHYDROGENASE, ZINC-CONTAINING (AFU_ORTHOLOGUE AFUA_7G04530)"/>
    <property type="match status" value="1"/>
</dbReference>
<dbReference type="HOGENOM" id="CLU_026673_29_2_1"/>
<keyword evidence="6" id="KW-1185">Reference proteome</keyword>
<evidence type="ECO:0000256" key="1">
    <source>
        <dbReference type="ARBA" id="ARBA00023002"/>
    </source>
</evidence>
<organism evidence="5 6">
    <name type="scientific">Colletotrichum sublineola</name>
    <name type="common">Sorghum anthracnose fungus</name>
    <dbReference type="NCBI Taxonomy" id="1173701"/>
    <lineage>
        <taxon>Eukaryota</taxon>
        <taxon>Fungi</taxon>
        <taxon>Dikarya</taxon>
        <taxon>Ascomycota</taxon>
        <taxon>Pezizomycotina</taxon>
        <taxon>Sordariomycetes</taxon>
        <taxon>Hypocreomycetidae</taxon>
        <taxon>Glomerellales</taxon>
        <taxon>Glomerellaceae</taxon>
        <taxon>Colletotrichum</taxon>
        <taxon>Colletotrichum graminicola species complex</taxon>
    </lineage>
</organism>
<dbReference type="InterPro" id="IPR011032">
    <property type="entry name" value="GroES-like_sf"/>
</dbReference>
<dbReference type="PANTHER" id="PTHR43205">
    <property type="entry name" value="PROSTAGLANDIN REDUCTASE"/>
    <property type="match status" value="1"/>
</dbReference>
<gene>
    <name evidence="5" type="ORF">CSUB01_02259</name>
</gene>
<dbReference type="OrthoDB" id="809632at2759"/>
<dbReference type="InterPro" id="IPR013149">
    <property type="entry name" value="ADH-like_C"/>
</dbReference>
<protein>
    <recommendedName>
        <fullName evidence="2">Dehydrogenase FUB6</fullName>
    </recommendedName>
    <alternativeName>
        <fullName evidence="3">Fusaric acid biosynthesis protein 6</fullName>
    </alternativeName>
</protein>
<evidence type="ECO:0000313" key="5">
    <source>
        <dbReference type="EMBL" id="KDN62542.1"/>
    </source>
</evidence>
<accession>A0A066X0P8</accession>
<dbReference type="FunFam" id="3.40.50.720:FF:000121">
    <property type="entry name" value="Prostaglandin reductase 2"/>
    <property type="match status" value="1"/>
</dbReference>
<reference evidence="6" key="1">
    <citation type="journal article" date="2014" name="Genome Announc.">
        <title>Draft genome sequence of Colletotrichum sublineola, a destructive pathogen of cultivated sorghum.</title>
        <authorList>
            <person name="Baroncelli R."/>
            <person name="Sanz-Martin J.M."/>
            <person name="Rech G.E."/>
            <person name="Sukno S.A."/>
            <person name="Thon M.R."/>
        </authorList>
    </citation>
    <scope>NUCLEOTIDE SEQUENCE [LARGE SCALE GENOMIC DNA]</scope>
    <source>
        <strain evidence="6">TX430BB</strain>
    </source>
</reference>
<dbReference type="SUPFAM" id="SSF51735">
    <property type="entry name" value="NAD(P)-binding Rossmann-fold domains"/>
    <property type="match status" value="1"/>
</dbReference>